<dbReference type="GO" id="GO:0007018">
    <property type="term" value="P:microtubule-based movement"/>
    <property type="evidence" value="ECO:0007669"/>
    <property type="project" value="InterPro"/>
</dbReference>
<dbReference type="GO" id="GO:0030286">
    <property type="term" value="C:dynein complex"/>
    <property type="evidence" value="ECO:0007669"/>
    <property type="project" value="InterPro"/>
</dbReference>
<dbReference type="EMBL" id="CAJOAZ010030423">
    <property type="protein sequence ID" value="CAF4432894.1"/>
    <property type="molecule type" value="Genomic_DNA"/>
</dbReference>
<gene>
    <name evidence="1" type="ORF">OXD698_LOCUS53341</name>
</gene>
<dbReference type="Proteomes" id="UP000663844">
    <property type="component" value="Unassembled WGS sequence"/>
</dbReference>
<dbReference type="GO" id="GO:0045505">
    <property type="term" value="F:dynein intermediate chain binding"/>
    <property type="evidence" value="ECO:0007669"/>
    <property type="project" value="InterPro"/>
</dbReference>
<evidence type="ECO:0000313" key="2">
    <source>
        <dbReference type="Proteomes" id="UP000663844"/>
    </source>
</evidence>
<sequence>MFDPNFQFEEKTYRIPKITHMDDIFNYIDTIPNYDSGKVFGLSPLANDRYQEDTTRRVLDTILSIQPKEARGGAGETREAVIYRLATEALEKLPPDYIAHEV</sequence>
<name>A0A820R094_9BILA</name>
<comment type="caution">
    <text evidence="1">The sequence shown here is derived from an EMBL/GenBank/DDBJ whole genome shotgun (WGS) entry which is preliminary data.</text>
</comment>
<accession>A0A820R094</accession>
<protein>
    <submittedName>
        <fullName evidence="1">Uncharacterized protein</fullName>
    </submittedName>
</protein>
<proteinExistence type="predicted"/>
<dbReference type="AlphaFoldDB" id="A0A820R094"/>
<dbReference type="PANTHER" id="PTHR46961">
    <property type="entry name" value="DYNEIN HEAVY CHAIN 1, AXONEMAL-LIKE PROTEIN"/>
    <property type="match status" value="1"/>
</dbReference>
<feature type="non-terminal residue" evidence="1">
    <location>
        <position position="102"/>
    </location>
</feature>
<feature type="non-terminal residue" evidence="1">
    <location>
        <position position="1"/>
    </location>
</feature>
<evidence type="ECO:0000313" key="1">
    <source>
        <dbReference type="EMBL" id="CAF4432894.1"/>
    </source>
</evidence>
<organism evidence="1 2">
    <name type="scientific">Adineta steineri</name>
    <dbReference type="NCBI Taxonomy" id="433720"/>
    <lineage>
        <taxon>Eukaryota</taxon>
        <taxon>Metazoa</taxon>
        <taxon>Spiralia</taxon>
        <taxon>Gnathifera</taxon>
        <taxon>Rotifera</taxon>
        <taxon>Eurotatoria</taxon>
        <taxon>Bdelloidea</taxon>
        <taxon>Adinetida</taxon>
        <taxon>Adinetidae</taxon>
        <taxon>Adineta</taxon>
    </lineage>
</organism>
<dbReference type="PANTHER" id="PTHR46961:SF19">
    <property type="entry name" value="DYNEIN HEAVY CHAIN 5, AXONEMAL"/>
    <property type="match status" value="1"/>
</dbReference>
<reference evidence="1" key="1">
    <citation type="submission" date="2021-02" db="EMBL/GenBank/DDBJ databases">
        <authorList>
            <person name="Nowell W R."/>
        </authorList>
    </citation>
    <scope>NUCLEOTIDE SEQUENCE</scope>
</reference>
<dbReference type="GO" id="GO:0051959">
    <property type="term" value="F:dynein light intermediate chain binding"/>
    <property type="evidence" value="ECO:0007669"/>
    <property type="project" value="InterPro"/>
</dbReference>
<dbReference type="InterPro" id="IPR026983">
    <property type="entry name" value="DHC"/>
</dbReference>